<evidence type="ECO:0000313" key="4">
    <source>
        <dbReference type="Proteomes" id="UP000027456"/>
    </source>
</evidence>
<protein>
    <submittedName>
        <fullName evidence="3">Aromatic di-alanine and TPR containing protein</fullName>
    </submittedName>
</protein>
<reference evidence="3 4" key="1">
    <citation type="submission" date="2013-12" db="EMBL/GenBank/DDBJ databases">
        <authorList>
            <person name="Cubeta M."/>
            <person name="Pakala S."/>
            <person name="Fedorova N."/>
            <person name="Thomas E."/>
            <person name="Dean R."/>
            <person name="Jabaji S."/>
            <person name="Neate S."/>
            <person name="Toda T."/>
            <person name="Tavantzis S."/>
            <person name="Vilgalys R."/>
            <person name="Bharathan N."/>
            <person name="Pakala S."/>
            <person name="Losada L.S."/>
            <person name="Zafar N."/>
            <person name="Nierman W."/>
        </authorList>
    </citation>
    <scope>NUCLEOTIDE SEQUENCE [LARGE SCALE GENOMIC DNA]</scope>
    <source>
        <strain evidence="3 4">123E</strain>
    </source>
</reference>
<dbReference type="SUPFAM" id="SSF81901">
    <property type="entry name" value="HCP-like"/>
    <property type="match status" value="1"/>
</dbReference>
<sequence>MSAELKSRLASKGHDIKSKWDDAHNKLGEAPGAEQPVQLRADDTYQTAQDLSASGWSSLEQYRATGSVSELEKAIECYTRALALTPDGHPDMSRRHADLGVTYTHQYWRLGELTDLAKAIECYTHALSLPPGGQPNISDLHAILGVSYTEQYRRLGELVDLEKAIECRTRALALTPEGHPYMSGRHASLGVSYTHRYWRLGELSDLEKAIGCKTRALALTPDGHSDMACRHAELGVSYTDRYRRLSEVVDIAKAIECYTSALASTPDGQTDMADRHASLGVSYNERYRRLGELSDLSKAIECHTCALASTSDGHPDMAERHDSLGVSYSDRYQRLGDFSDLEKATECSTRALALTPDGHPDMSDRHASLGVSYTNRYRRLGEFADLSKAIECHIRALALTPDGYSKMSHRYASLGVSYTDRFERLGELTDLEKAIEYKTHALKLTPEGHPDMSRRHDSLGVSYTDRYRRLGELNDLAKAIECDIRALALTPDGHPDMSRRHANLGVSYTDRYWRLGELSDLEKAIECKTRAISLVPEGHPEMSHRHASLGVSYTDRYRRLGELADLEKAIECKTRALTSTPDSHPDISRQYAELGVSYIDRYRRLGELADLEKAIECDTRALTLIHDGHPDISHRHGSLGVSYTDRYRRLGELADLEKAIECHNRALASTPDDHPDMSARNASLGVSYTDRFQRLGELSDQQKALEYKAQALASTPDGHPNLPIRHVIYAVSLLHQFDLTGSLACLTDSLHSFRMASQHFAGAPRDKFLHALHWANLASKQTLLKPIEAYQTAIDLLPQFIWLGATTNQCYQDLLLTENLAVKACFAAIQSSNYPLALEWLEHARCVVWNQSLMLRSPLNELHFCHPDVALRLESISSQLHAASHDSQQVQATASASDSMTPEEVGQQRRRLASEYHSLLTQTRQLPGFEDFLQPLKAKRLISAVQNGPVVVLNCHTDSCDALIIRPEHDQIAHLPLPGFTERNARRARSELDATLGKKGLRQRGVKVMNQTNFTEGFETLLGTLWSDIVQPVLSHLGLLDDTPRDHLPHITWCTTGLLTFLPLHAAGDYSQPQSRIYNYAISSYTPTLTALLASTPSQLNRSCRVLAIGQATTPGQSRLPGTTKELTLVKAHTHNKAEYIQLIDSQATAAAVLDAMEQHNWVHLACHASQNVKDPIKSGFHLHDGTLDISAINRRSFKNKGLAFLSACQTATGDENLPDEAIHLASGMLMAGYRSVIATMWSVDDRDAPFVADKVYAQLMKDGKLGNGEAGKALHNAVAGLREQVGEKEFGRWVPYIHIGS</sequence>
<evidence type="ECO:0000313" key="3">
    <source>
        <dbReference type="EMBL" id="KEP48215.1"/>
    </source>
</evidence>
<organism evidence="3 4">
    <name type="scientific">Rhizoctonia solani 123E</name>
    <dbReference type="NCBI Taxonomy" id="1423351"/>
    <lineage>
        <taxon>Eukaryota</taxon>
        <taxon>Fungi</taxon>
        <taxon>Dikarya</taxon>
        <taxon>Basidiomycota</taxon>
        <taxon>Agaricomycotina</taxon>
        <taxon>Agaricomycetes</taxon>
        <taxon>Cantharellales</taxon>
        <taxon>Ceratobasidiaceae</taxon>
        <taxon>Rhizoctonia</taxon>
    </lineage>
</organism>
<dbReference type="PANTHER" id="PTHR19959:SF119">
    <property type="entry name" value="FUNGAL LIPASE-LIKE DOMAIN-CONTAINING PROTEIN"/>
    <property type="match status" value="1"/>
</dbReference>
<name>A0A074RSC8_9AGAM</name>
<dbReference type="Gene3D" id="1.25.40.10">
    <property type="entry name" value="Tetratricopeptide repeat domain"/>
    <property type="match status" value="3"/>
</dbReference>
<dbReference type="Pfam" id="PF13374">
    <property type="entry name" value="TPR_10"/>
    <property type="match status" value="1"/>
</dbReference>
<dbReference type="SUPFAM" id="SSF48452">
    <property type="entry name" value="TPR-like"/>
    <property type="match status" value="1"/>
</dbReference>
<dbReference type="EMBL" id="AZST01000556">
    <property type="protein sequence ID" value="KEP48215.1"/>
    <property type="molecule type" value="Genomic_DNA"/>
</dbReference>
<dbReference type="PANTHER" id="PTHR19959">
    <property type="entry name" value="KINESIN LIGHT CHAIN"/>
    <property type="match status" value="1"/>
</dbReference>
<keyword evidence="4" id="KW-1185">Reference proteome</keyword>
<evidence type="ECO:0000256" key="1">
    <source>
        <dbReference type="SAM" id="MobiDB-lite"/>
    </source>
</evidence>
<dbReference type="Proteomes" id="UP000027456">
    <property type="component" value="Unassembled WGS sequence"/>
</dbReference>
<dbReference type="HOGENOM" id="CLU_001305_0_1_1"/>
<accession>A0A074RSC8</accession>
<dbReference type="Gene3D" id="1.20.120.660">
    <property type="entry name" value="IL-4 antagonist (De novo design) like domain"/>
    <property type="match status" value="3"/>
</dbReference>
<proteinExistence type="predicted"/>
<dbReference type="Pfam" id="PF12770">
    <property type="entry name" value="CHAT"/>
    <property type="match status" value="1"/>
</dbReference>
<feature type="domain" description="CHAT" evidence="2">
    <location>
        <begin position="1021"/>
        <end position="1302"/>
    </location>
</feature>
<gene>
    <name evidence="3" type="ORF">V565_130820</name>
</gene>
<evidence type="ECO:0000259" key="2">
    <source>
        <dbReference type="Pfam" id="PF12770"/>
    </source>
</evidence>
<dbReference type="InterPro" id="IPR024983">
    <property type="entry name" value="CHAT_dom"/>
</dbReference>
<dbReference type="InterPro" id="IPR011990">
    <property type="entry name" value="TPR-like_helical_dom_sf"/>
</dbReference>
<feature type="compositionally biased region" description="Basic and acidic residues" evidence="1">
    <location>
        <begin position="12"/>
        <end position="27"/>
    </location>
</feature>
<comment type="caution">
    <text evidence="3">The sequence shown here is derived from an EMBL/GenBank/DDBJ whole genome shotgun (WGS) entry which is preliminary data.</text>
</comment>
<feature type="region of interest" description="Disordered" evidence="1">
    <location>
        <begin position="1"/>
        <end position="38"/>
    </location>
</feature>
<dbReference type="STRING" id="1423351.A0A074RSC8"/>
<dbReference type="OrthoDB" id="9991317at2759"/>